<dbReference type="OrthoDB" id="107551at2"/>
<protein>
    <submittedName>
        <fullName evidence="5">YSIRK family Gram-positive signal peptide</fullName>
    </submittedName>
</protein>
<feature type="domain" description="YSIRK Gram-positive signal peptide" evidence="4">
    <location>
        <begin position="2"/>
        <end position="25"/>
    </location>
</feature>
<dbReference type="PROSITE" id="PS51257">
    <property type="entry name" value="PROKAR_LIPOPROTEIN"/>
    <property type="match status" value="1"/>
</dbReference>
<evidence type="ECO:0000313" key="5">
    <source>
        <dbReference type="EMBL" id="EHR38261.1"/>
    </source>
</evidence>
<evidence type="ECO:0000313" key="6">
    <source>
        <dbReference type="Proteomes" id="UP000006190"/>
    </source>
</evidence>
<keyword evidence="1 3" id="KW-0732">Signal</keyword>
<feature type="chain" id="PRO_5003590365" evidence="3">
    <location>
        <begin position="33"/>
        <end position="214"/>
    </location>
</feature>
<dbReference type="AlphaFoldDB" id="H3NHK6"/>
<evidence type="ECO:0000256" key="2">
    <source>
        <dbReference type="SAM" id="MobiDB-lite"/>
    </source>
</evidence>
<feature type="non-terminal residue" evidence="5">
    <location>
        <position position="214"/>
    </location>
</feature>
<dbReference type="HOGENOM" id="CLU_1296782_0_0_9"/>
<organism evidence="5 6">
    <name type="scientific">Facklamia languida CCUG 37842</name>
    <dbReference type="NCBI Taxonomy" id="883113"/>
    <lineage>
        <taxon>Bacteria</taxon>
        <taxon>Bacillati</taxon>
        <taxon>Bacillota</taxon>
        <taxon>Bacilli</taxon>
        <taxon>Lactobacillales</taxon>
        <taxon>Aerococcaceae</taxon>
        <taxon>Facklamia</taxon>
    </lineage>
</organism>
<evidence type="ECO:0000256" key="3">
    <source>
        <dbReference type="SAM" id="SignalP"/>
    </source>
</evidence>
<evidence type="ECO:0000256" key="1">
    <source>
        <dbReference type="ARBA" id="ARBA00022729"/>
    </source>
</evidence>
<accession>H3NHK6</accession>
<feature type="compositionally biased region" description="Basic and acidic residues" evidence="2">
    <location>
        <begin position="180"/>
        <end position="189"/>
    </location>
</feature>
<gene>
    <name evidence="5" type="ORF">HMPREF9708_00345</name>
</gene>
<reference evidence="5 6" key="1">
    <citation type="submission" date="2012-01" db="EMBL/GenBank/DDBJ databases">
        <title>The Genome Sequence of Facklamia languida CCUG 37842.</title>
        <authorList>
            <consortium name="The Broad Institute Genome Sequencing Platform"/>
            <person name="Earl A."/>
            <person name="Ward D."/>
            <person name="Feldgarden M."/>
            <person name="Gevers D."/>
            <person name="Huys G."/>
            <person name="Young S.K."/>
            <person name="Zeng Q."/>
            <person name="Gargeya S."/>
            <person name="Fitzgerald M."/>
            <person name="Haas B."/>
            <person name="Abouelleil A."/>
            <person name="Alvarado L."/>
            <person name="Arachchi H.M."/>
            <person name="Berlin A."/>
            <person name="Chapman S.B."/>
            <person name="Gearin G."/>
            <person name="Goldberg J."/>
            <person name="Griggs A."/>
            <person name="Gujja S."/>
            <person name="Hansen M."/>
            <person name="Heiman D."/>
            <person name="Howarth C."/>
            <person name="Larimer J."/>
            <person name="Lui A."/>
            <person name="MacDonald P.J.P."/>
            <person name="McCowen C."/>
            <person name="Montmayeur A."/>
            <person name="Murphy C."/>
            <person name="Neiman D."/>
            <person name="Pearson M."/>
            <person name="Priest M."/>
            <person name="Roberts A."/>
            <person name="Saif S."/>
            <person name="Shea T."/>
            <person name="Sisk P."/>
            <person name="Stolte C."/>
            <person name="Sykes S."/>
            <person name="Wortman J."/>
            <person name="Nusbaum C."/>
            <person name="Birren B."/>
        </authorList>
    </citation>
    <scope>NUCLEOTIDE SEQUENCE [LARGE SCALE GENOMIC DNA]</scope>
    <source>
        <strain evidence="5 6">CCUG 37842</strain>
    </source>
</reference>
<comment type="caution">
    <text evidence="5">The sequence shown here is derived from an EMBL/GenBank/DDBJ whole genome shotgun (WGS) entry which is preliminary data.</text>
</comment>
<feature type="compositionally biased region" description="Acidic residues" evidence="2">
    <location>
        <begin position="204"/>
        <end position="214"/>
    </location>
</feature>
<dbReference type="RefSeq" id="WP_006308288.1">
    <property type="nucleotide sequence ID" value="NZ_JH601133.1"/>
</dbReference>
<feature type="region of interest" description="Disordered" evidence="2">
    <location>
        <begin position="123"/>
        <end position="214"/>
    </location>
</feature>
<dbReference type="Pfam" id="PF04650">
    <property type="entry name" value="YSIRK_signal"/>
    <property type="match status" value="1"/>
</dbReference>
<name>H3NHK6_9LACT</name>
<dbReference type="Proteomes" id="UP000006190">
    <property type="component" value="Unassembled WGS sequence"/>
</dbReference>
<dbReference type="EMBL" id="AGEG01000002">
    <property type="protein sequence ID" value="EHR38261.1"/>
    <property type="molecule type" value="Genomic_DNA"/>
</dbReference>
<evidence type="ECO:0000259" key="4">
    <source>
        <dbReference type="Pfam" id="PF04650"/>
    </source>
</evidence>
<keyword evidence="6" id="KW-1185">Reference proteome</keyword>
<sequence length="214" mass="23485">MEKNTRFSIRKLGIGVASVAVASFFACGTASAHNLEALTSSKANPEMPFAHVPVKIEFTQAESPWLPTNAPENTNDAIEYTDAEKPFAGRELPTAPVKANFDNPEAPFAPAKAEVEFTPAERPFAGRELPTPPLDANYNDPKAPFAPADQDQDDSQSIPWTDLTPAERIEDNLGLDQEQENPKDPEKKSIPWTELVPAERIEDNSDSDQEQENP</sequence>
<dbReference type="NCBIfam" id="TIGR01168">
    <property type="entry name" value="YSIRK_signal"/>
    <property type="match status" value="1"/>
</dbReference>
<feature type="signal peptide" evidence="3">
    <location>
        <begin position="1"/>
        <end position="32"/>
    </location>
</feature>
<dbReference type="InterPro" id="IPR005877">
    <property type="entry name" value="YSIRK_signal_dom"/>
</dbReference>
<proteinExistence type="predicted"/>
<feature type="compositionally biased region" description="Low complexity" evidence="2">
    <location>
        <begin position="140"/>
        <end position="149"/>
    </location>
</feature>